<dbReference type="Gene3D" id="1.20.1720.10">
    <property type="entry name" value="Multidrug resistance protein D"/>
    <property type="match status" value="1"/>
</dbReference>
<name>A0A165IS10_XYLHT</name>
<feature type="transmembrane region" description="Helical" evidence="6">
    <location>
        <begin position="217"/>
        <end position="234"/>
    </location>
</feature>
<sequence length="635" mass="69162">MNRPVERQASASHDHELELEQVPASSSSGGIDAAPCPGRVHSQRQETQNEVPREERISRLQETRLQERPDAIEENIQRTRETPGTIDENNVIPGFESERARIERLGRERPPQFHSLLAEIGFCFSISMSQVLAEYFVSGFNVVLPSIVTKLNIPSESSTWPASAFSLVISSFLLGFGRLADMHGGYPAYVLGFAWMTVWSVIAGFSQNALMLNFCRALQGLGPASFLVSGLMLLGSIYRPGPRKNVVFSIYGACAPLGFFAGIFFAGLCGQYLTWRWYFWIGACLCAITTVAAYFAIPSDVAERRALGIKMDWYGAILIFAGLVLVVFAITDSSHAPRGWATPYIFVTFVVGALLLAVAVYVEGWVAEHPLVPPDLFRIPYMKPLAVTLFLMYGCLGVYLFYATFYMETIMGATPLQVVAWCVPMALGGCIISTVGGFFLHLVPGTILIIVAGIAWTIAPLLFAIAPAPHANYWAYVFPSMICATLAVDITYSVTNIFISTNMPKKRQGLAGAFINSVLYLGISFLLGFADITAAQTSSSSSSSSSVSSSDSSSAAKTGTVSAGETKAYKSVFWFEMACAATALVVAIAFVRITEAKSDMTFDEKEAEKHAEKDVTAVDAGAMQEQRRRVILQLE</sequence>
<feature type="compositionally biased region" description="Low complexity" evidence="5">
    <location>
        <begin position="538"/>
        <end position="554"/>
    </location>
</feature>
<dbReference type="PANTHER" id="PTHR42718:SF36">
    <property type="entry name" value="MULTIDRUG TRANSPORTER, PUTATIVE (AFU_ORTHOLOGUE AFUA_4G13820)-RELATED"/>
    <property type="match status" value="1"/>
</dbReference>
<comment type="subcellular location">
    <subcellularLocation>
        <location evidence="1">Membrane</location>
        <topology evidence="1">Multi-pass membrane protein</topology>
    </subcellularLocation>
</comment>
<gene>
    <name evidence="8" type="ORF">L228DRAFT_244103</name>
</gene>
<dbReference type="GO" id="GO:0022857">
    <property type="term" value="F:transmembrane transporter activity"/>
    <property type="evidence" value="ECO:0007669"/>
    <property type="project" value="InterPro"/>
</dbReference>
<evidence type="ECO:0000256" key="1">
    <source>
        <dbReference type="ARBA" id="ARBA00004141"/>
    </source>
</evidence>
<feature type="transmembrane region" description="Helical" evidence="6">
    <location>
        <begin position="343"/>
        <end position="364"/>
    </location>
</feature>
<feature type="transmembrane region" description="Helical" evidence="6">
    <location>
        <begin position="510"/>
        <end position="530"/>
    </location>
</feature>
<feature type="transmembrane region" description="Helical" evidence="6">
    <location>
        <begin position="418"/>
        <end position="440"/>
    </location>
</feature>
<evidence type="ECO:0000313" key="9">
    <source>
        <dbReference type="Proteomes" id="UP000076632"/>
    </source>
</evidence>
<feature type="compositionally biased region" description="Basic and acidic residues" evidence="5">
    <location>
        <begin position="1"/>
        <end position="18"/>
    </location>
</feature>
<evidence type="ECO:0000313" key="8">
    <source>
        <dbReference type="EMBL" id="KZF25302.1"/>
    </source>
</evidence>
<dbReference type="InterPro" id="IPR036259">
    <property type="entry name" value="MFS_trans_sf"/>
</dbReference>
<dbReference type="InterPro" id="IPR020846">
    <property type="entry name" value="MFS_dom"/>
</dbReference>
<dbReference type="OrthoDB" id="5086884at2759"/>
<evidence type="ECO:0000256" key="5">
    <source>
        <dbReference type="SAM" id="MobiDB-lite"/>
    </source>
</evidence>
<dbReference type="SUPFAM" id="SSF103473">
    <property type="entry name" value="MFS general substrate transporter"/>
    <property type="match status" value="1"/>
</dbReference>
<dbReference type="InParanoid" id="A0A165IS10"/>
<feature type="transmembrane region" description="Helical" evidence="6">
    <location>
        <begin position="473"/>
        <end position="498"/>
    </location>
</feature>
<evidence type="ECO:0000256" key="6">
    <source>
        <dbReference type="SAM" id="Phobius"/>
    </source>
</evidence>
<dbReference type="Proteomes" id="UP000076632">
    <property type="component" value="Unassembled WGS sequence"/>
</dbReference>
<feature type="transmembrane region" description="Helical" evidence="6">
    <location>
        <begin position="246"/>
        <end position="265"/>
    </location>
</feature>
<dbReference type="PANTHER" id="PTHR42718">
    <property type="entry name" value="MAJOR FACILITATOR SUPERFAMILY MULTIDRUG TRANSPORTER MFSC"/>
    <property type="match status" value="1"/>
</dbReference>
<evidence type="ECO:0000256" key="3">
    <source>
        <dbReference type="ARBA" id="ARBA00022989"/>
    </source>
</evidence>
<dbReference type="PROSITE" id="PS50850">
    <property type="entry name" value="MFS"/>
    <property type="match status" value="1"/>
</dbReference>
<evidence type="ECO:0000256" key="2">
    <source>
        <dbReference type="ARBA" id="ARBA00022692"/>
    </source>
</evidence>
<feature type="transmembrane region" description="Helical" evidence="6">
    <location>
        <begin position="277"/>
        <end position="297"/>
    </location>
</feature>
<dbReference type="AlphaFoldDB" id="A0A165IS10"/>
<feature type="domain" description="Major facilitator superfamily (MFS) profile" evidence="7">
    <location>
        <begin position="122"/>
        <end position="595"/>
    </location>
</feature>
<dbReference type="GO" id="GO:0016020">
    <property type="term" value="C:membrane"/>
    <property type="evidence" value="ECO:0007669"/>
    <property type="project" value="UniProtKB-SubCell"/>
</dbReference>
<feature type="transmembrane region" description="Helical" evidence="6">
    <location>
        <begin position="313"/>
        <end position="331"/>
    </location>
</feature>
<dbReference type="CDD" id="cd17476">
    <property type="entry name" value="MFS_Amf1_MDR_like"/>
    <property type="match status" value="1"/>
</dbReference>
<feature type="transmembrane region" description="Helical" evidence="6">
    <location>
        <begin position="572"/>
        <end position="591"/>
    </location>
</feature>
<keyword evidence="9" id="KW-1185">Reference proteome</keyword>
<dbReference type="Gene3D" id="1.20.1250.20">
    <property type="entry name" value="MFS general substrate transporter like domains"/>
    <property type="match status" value="1"/>
</dbReference>
<feature type="transmembrane region" description="Helical" evidence="6">
    <location>
        <begin position="385"/>
        <end position="406"/>
    </location>
</feature>
<dbReference type="InterPro" id="IPR011701">
    <property type="entry name" value="MFS"/>
</dbReference>
<feature type="transmembrane region" description="Helical" evidence="6">
    <location>
        <begin position="116"/>
        <end position="138"/>
    </location>
</feature>
<dbReference type="STRING" id="1328760.A0A165IS10"/>
<dbReference type="Pfam" id="PF07690">
    <property type="entry name" value="MFS_1"/>
    <property type="match status" value="1"/>
</dbReference>
<keyword evidence="2 6" id="KW-0812">Transmembrane</keyword>
<keyword evidence="3 6" id="KW-1133">Transmembrane helix</keyword>
<feature type="transmembrane region" description="Helical" evidence="6">
    <location>
        <begin position="188"/>
        <end position="205"/>
    </location>
</feature>
<feature type="region of interest" description="Disordered" evidence="5">
    <location>
        <begin position="538"/>
        <end position="558"/>
    </location>
</feature>
<feature type="compositionally biased region" description="Basic and acidic residues" evidence="5">
    <location>
        <begin position="51"/>
        <end position="66"/>
    </location>
</feature>
<proteinExistence type="predicted"/>
<reference evidence="8 9" key="1">
    <citation type="journal article" date="2016" name="Fungal Biol.">
        <title>The genome of Xylona heveae provides a window into fungal endophytism.</title>
        <authorList>
            <person name="Gazis R."/>
            <person name="Kuo A."/>
            <person name="Riley R."/>
            <person name="LaButti K."/>
            <person name="Lipzen A."/>
            <person name="Lin J."/>
            <person name="Amirebrahimi M."/>
            <person name="Hesse C.N."/>
            <person name="Spatafora J.W."/>
            <person name="Henrissat B."/>
            <person name="Hainaut M."/>
            <person name="Grigoriev I.V."/>
            <person name="Hibbett D.S."/>
        </authorList>
    </citation>
    <scope>NUCLEOTIDE SEQUENCE [LARGE SCALE GENOMIC DNA]</scope>
    <source>
        <strain evidence="8 9">TC161</strain>
    </source>
</reference>
<keyword evidence="4 6" id="KW-0472">Membrane</keyword>
<dbReference type="OMA" id="CFSIVMS"/>
<feature type="transmembrane region" description="Helical" evidence="6">
    <location>
        <begin position="158"/>
        <end position="176"/>
    </location>
</feature>
<dbReference type="EMBL" id="KV407455">
    <property type="protein sequence ID" value="KZF25302.1"/>
    <property type="molecule type" value="Genomic_DNA"/>
</dbReference>
<evidence type="ECO:0000256" key="4">
    <source>
        <dbReference type="ARBA" id="ARBA00023136"/>
    </source>
</evidence>
<evidence type="ECO:0000259" key="7">
    <source>
        <dbReference type="PROSITE" id="PS50850"/>
    </source>
</evidence>
<accession>A0A165IS10</accession>
<protein>
    <submittedName>
        <fullName evidence="8">MFS general substrate transporter</fullName>
    </submittedName>
</protein>
<feature type="region of interest" description="Disordered" evidence="5">
    <location>
        <begin position="1"/>
        <end position="66"/>
    </location>
</feature>
<organism evidence="8 9">
    <name type="scientific">Xylona heveae (strain CBS 132557 / TC161)</name>
    <dbReference type="NCBI Taxonomy" id="1328760"/>
    <lineage>
        <taxon>Eukaryota</taxon>
        <taxon>Fungi</taxon>
        <taxon>Dikarya</taxon>
        <taxon>Ascomycota</taxon>
        <taxon>Pezizomycotina</taxon>
        <taxon>Xylonomycetes</taxon>
        <taxon>Xylonales</taxon>
        <taxon>Xylonaceae</taxon>
        <taxon>Xylona</taxon>
    </lineage>
</organism>
<feature type="transmembrane region" description="Helical" evidence="6">
    <location>
        <begin position="447"/>
        <end position="467"/>
    </location>
</feature>
<dbReference type="RefSeq" id="XP_018190857.1">
    <property type="nucleotide sequence ID" value="XM_018331840.1"/>
</dbReference>
<dbReference type="GeneID" id="28896977"/>